<dbReference type="OrthoDB" id="5413827at2759"/>
<protein>
    <submittedName>
        <fullName evidence="1">Uncharacterized protein</fullName>
    </submittedName>
</protein>
<organism evidence="1 2">
    <name type="scientific">Melanomma pulvis-pyrius CBS 109.77</name>
    <dbReference type="NCBI Taxonomy" id="1314802"/>
    <lineage>
        <taxon>Eukaryota</taxon>
        <taxon>Fungi</taxon>
        <taxon>Dikarya</taxon>
        <taxon>Ascomycota</taxon>
        <taxon>Pezizomycotina</taxon>
        <taxon>Dothideomycetes</taxon>
        <taxon>Pleosporomycetidae</taxon>
        <taxon>Pleosporales</taxon>
        <taxon>Melanommataceae</taxon>
        <taxon>Melanomma</taxon>
    </lineage>
</organism>
<dbReference type="PANTHER" id="PTHR38790">
    <property type="entry name" value="2EXR DOMAIN-CONTAINING PROTEIN-RELATED"/>
    <property type="match status" value="1"/>
</dbReference>
<dbReference type="EMBL" id="MU002461">
    <property type="protein sequence ID" value="KAF2786465.1"/>
    <property type="molecule type" value="Genomic_DNA"/>
</dbReference>
<evidence type="ECO:0000313" key="1">
    <source>
        <dbReference type="EMBL" id="KAF2786465.1"/>
    </source>
</evidence>
<reference evidence="1" key="1">
    <citation type="journal article" date="2020" name="Stud. Mycol.">
        <title>101 Dothideomycetes genomes: a test case for predicting lifestyles and emergence of pathogens.</title>
        <authorList>
            <person name="Haridas S."/>
            <person name="Albert R."/>
            <person name="Binder M."/>
            <person name="Bloem J."/>
            <person name="Labutti K."/>
            <person name="Salamov A."/>
            <person name="Andreopoulos B."/>
            <person name="Baker S."/>
            <person name="Barry K."/>
            <person name="Bills G."/>
            <person name="Bluhm B."/>
            <person name="Cannon C."/>
            <person name="Castanera R."/>
            <person name="Culley D."/>
            <person name="Daum C."/>
            <person name="Ezra D."/>
            <person name="Gonzalez J."/>
            <person name="Henrissat B."/>
            <person name="Kuo A."/>
            <person name="Liang C."/>
            <person name="Lipzen A."/>
            <person name="Lutzoni F."/>
            <person name="Magnuson J."/>
            <person name="Mondo S."/>
            <person name="Nolan M."/>
            <person name="Ohm R."/>
            <person name="Pangilinan J."/>
            <person name="Park H.-J."/>
            <person name="Ramirez L."/>
            <person name="Alfaro M."/>
            <person name="Sun H."/>
            <person name="Tritt A."/>
            <person name="Yoshinaga Y."/>
            <person name="Zwiers L.-H."/>
            <person name="Turgeon B."/>
            <person name="Goodwin S."/>
            <person name="Spatafora J."/>
            <person name="Crous P."/>
            <person name="Grigoriev I."/>
        </authorList>
    </citation>
    <scope>NUCLEOTIDE SEQUENCE</scope>
    <source>
        <strain evidence="1">CBS 109.77</strain>
    </source>
</reference>
<gene>
    <name evidence="1" type="ORF">K505DRAFT_368215</name>
</gene>
<dbReference type="PANTHER" id="PTHR38790:SF4">
    <property type="entry name" value="2EXR DOMAIN-CONTAINING PROTEIN"/>
    <property type="match status" value="1"/>
</dbReference>
<evidence type="ECO:0000313" key="2">
    <source>
        <dbReference type="Proteomes" id="UP000799757"/>
    </source>
</evidence>
<keyword evidence="2" id="KW-1185">Reference proteome</keyword>
<dbReference type="AlphaFoldDB" id="A0A6A6WRE7"/>
<name>A0A6A6WRE7_9PLEO</name>
<accession>A0A6A6WRE7</accession>
<proteinExistence type="predicted"/>
<sequence length="150" mass="16880">MSQRNTPSTNSSNISENGLLSLEKTPYHLVDIVKRNRTESRLLRLPSEIRNAIWQYALGNQVDTLFFPCGTTEITGHDRTQVLTPRKSSRQAIVQILPTTSVSPDPLRDCNPAFAFNTFCFINLETLPPWSLKLMPAQLKIIASVELVVQ</sequence>
<dbReference type="Proteomes" id="UP000799757">
    <property type="component" value="Unassembled WGS sequence"/>
</dbReference>